<accession>A0A1M6P0X5</accession>
<dbReference type="Gene3D" id="1.10.1740.10">
    <property type="match status" value="1"/>
</dbReference>
<proteinExistence type="predicted"/>
<dbReference type="SUPFAM" id="SSF88946">
    <property type="entry name" value="Sigma2 domain of RNA polymerase sigma factors"/>
    <property type="match status" value="1"/>
</dbReference>
<evidence type="ECO:0000256" key="1">
    <source>
        <dbReference type="SAM" id="Phobius"/>
    </source>
</evidence>
<evidence type="ECO:0000313" key="3">
    <source>
        <dbReference type="Proteomes" id="UP000184452"/>
    </source>
</evidence>
<dbReference type="EMBL" id="FQZK01000012">
    <property type="protein sequence ID" value="SHK01554.1"/>
    <property type="molecule type" value="Genomic_DNA"/>
</dbReference>
<dbReference type="STRING" id="758803.SAMN05421803_112198"/>
<dbReference type="GO" id="GO:0006352">
    <property type="term" value="P:DNA-templated transcription initiation"/>
    <property type="evidence" value="ECO:0007669"/>
    <property type="project" value="InterPro"/>
</dbReference>
<evidence type="ECO:0000313" key="2">
    <source>
        <dbReference type="EMBL" id="SHK01554.1"/>
    </source>
</evidence>
<dbReference type="InterPro" id="IPR013325">
    <property type="entry name" value="RNA_pol_sigma_r2"/>
</dbReference>
<protein>
    <recommendedName>
        <fullName evidence="4">DNA-directed RNA polymerase specialized sigma subunit, sigma24 family</fullName>
    </recommendedName>
</protein>
<evidence type="ECO:0008006" key="4">
    <source>
        <dbReference type="Google" id="ProtNLM"/>
    </source>
</evidence>
<keyword evidence="1" id="KW-0472">Membrane</keyword>
<dbReference type="GO" id="GO:0003700">
    <property type="term" value="F:DNA-binding transcription factor activity"/>
    <property type="evidence" value="ECO:0007669"/>
    <property type="project" value="InterPro"/>
</dbReference>
<reference evidence="2 3" key="1">
    <citation type="submission" date="2016-11" db="EMBL/GenBank/DDBJ databases">
        <authorList>
            <person name="Jaros S."/>
            <person name="Januszkiewicz K."/>
            <person name="Wedrychowicz H."/>
        </authorList>
    </citation>
    <scope>NUCLEOTIDE SEQUENCE [LARGE SCALE GENOMIC DNA]</scope>
    <source>
        <strain evidence="2 3">CGMCC 4.5723</strain>
    </source>
</reference>
<dbReference type="OrthoDB" id="3492533at2"/>
<sequence length="193" mass="20806">MTDRDLLHALRADGAPSAEAYGRLLDAYGEELFRHCILALGDRDAAHVVLRDTLIVACAHIGRLPGPDRLAEWLHALAEVECVRRRSYDHRLPGGRSMPENTGLVPVRVLKGMAAPELDGYRAHVAARADRFDRDGFPVRPGASPTPHGPALVSSVGLMMLVILMAAVCAGYLLTRTAEAEGPWSGSVTLLGR</sequence>
<dbReference type="Proteomes" id="UP000184452">
    <property type="component" value="Unassembled WGS sequence"/>
</dbReference>
<dbReference type="AlphaFoldDB" id="A0A1M6P0X5"/>
<keyword evidence="1" id="KW-1133">Transmembrane helix</keyword>
<dbReference type="RefSeq" id="WP_073380867.1">
    <property type="nucleotide sequence ID" value="NZ_FQZK01000012.1"/>
</dbReference>
<gene>
    <name evidence="2" type="ORF">SAMN05421803_112198</name>
</gene>
<keyword evidence="3" id="KW-1185">Reference proteome</keyword>
<feature type="transmembrane region" description="Helical" evidence="1">
    <location>
        <begin position="151"/>
        <end position="174"/>
    </location>
</feature>
<organism evidence="2 3">
    <name type="scientific">Nocardiopsis flavescens</name>
    <dbReference type="NCBI Taxonomy" id="758803"/>
    <lineage>
        <taxon>Bacteria</taxon>
        <taxon>Bacillati</taxon>
        <taxon>Actinomycetota</taxon>
        <taxon>Actinomycetes</taxon>
        <taxon>Streptosporangiales</taxon>
        <taxon>Nocardiopsidaceae</taxon>
        <taxon>Nocardiopsis</taxon>
    </lineage>
</organism>
<name>A0A1M6P0X5_9ACTN</name>
<keyword evidence="1" id="KW-0812">Transmembrane</keyword>